<dbReference type="NCBIfam" id="TIGR00486">
    <property type="entry name" value="YbgI_SA1388"/>
    <property type="match status" value="1"/>
</dbReference>
<evidence type="ECO:0000256" key="3">
    <source>
        <dbReference type="ARBA" id="ARBA00022112"/>
    </source>
</evidence>
<feature type="binding site" evidence="5">
    <location>
        <position position="82"/>
    </location>
    <ligand>
        <name>a divalent metal cation</name>
        <dbReference type="ChEBI" id="CHEBI:60240"/>
        <label>1</label>
    </ligand>
</feature>
<dbReference type="Gene3D" id="3.40.1390.30">
    <property type="entry name" value="NIF3 (NGG1p interacting factor 3)-like"/>
    <property type="match status" value="2"/>
</dbReference>
<comment type="similarity">
    <text evidence="1">Belongs to the GTP cyclohydrolase I type 2/NIF3 family.</text>
</comment>
<dbReference type="Proteomes" id="UP000028730">
    <property type="component" value="Unassembled WGS sequence"/>
</dbReference>
<dbReference type="eggNOG" id="COG0327">
    <property type="taxonomic scope" value="Bacteria"/>
</dbReference>
<dbReference type="PANTHER" id="PTHR13799:SF14">
    <property type="entry name" value="GTP CYCLOHYDROLASE 1 TYPE 2 HOMOLOG"/>
    <property type="match status" value="1"/>
</dbReference>
<comment type="caution">
    <text evidence="6">The sequence shown here is derived from an EMBL/GenBank/DDBJ whole genome shotgun (WGS) entry which is preliminary data.</text>
</comment>
<reference evidence="6 7" key="1">
    <citation type="journal article" date="2014" name="Appl. Environ. Microbiol.">
        <title>Genomic encyclopedia of type strains of the genus Bifidobacterium.</title>
        <authorList>
            <person name="Milani C."/>
            <person name="Lugli G.A."/>
            <person name="Duranti S."/>
            <person name="Turroni F."/>
            <person name="Bottacini F."/>
            <person name="Mangifesta M."/>
            <person name="Sanchez B."/>
            <person name="Viappiani A."/>
            <person name="Mancabelli L."/>
            <person name="Taminiau B."/>
            <person name="Delcenserie V."/>
            <person name="Barrangou R."/>
            <person name="Margolles A."/>
            <person name="van Sinderen D."/>
            <person name="Ventura M."/>
        </authorList>
    </citation>
    <scope>NUCLEOTIDE SEQUENCE [LARGE SCALE GENOMIC DNA]</scope>
    <source>
        <strain evidence="6 7">DSM 19703</strain>
    </source>
</reference>
<dbReference type="FunFam" id="3.40.1390.30:FF:000001">
    <property type="entry name" value="GTP cyclohydrolase 1 type 2"/>
    <property type="match status" value="1"/>
</dbReference>
<keyword evidence="7" id="KW-1185">Reference proteome</keyword>
<organism evidence="6 7">
    <name type="scientific">Bifidobacterium bombi DSM 19703</name>
    <dbReference type="NCBI Taxonomy" id="1341695"/>
    <lineage>
        <taxon>Bacteria</taxon>
        <taxon>Bacillati</taxon>
        <taxon>Actinomycetota</taxon>
        <taxon>Actinomycetes</taxon>
        <taxon>Bifidobacteriales</taxon>
        <taxon>Bifidobacteriaceae</taxon>
        <taxon>Bifidobacterium</taxon>
    </lineage>
</organism>
<dbReference type="Pfam" id="PF01784">
    <property type="entry name" value="DUF34_NIF3"/>
    <property type="match status" value="1"/>
</dbReference>
<evidence type="ECO:0000256" key="5">
    <source>
        <dbReference type="PIRSR" id="PIRSR602678-1"/>
    </source>
</evidence>
<comment type="subunit">
    <text evidence="2">Homohexamer.</text>
</comment>
<sequence>MTVEFGSSGDDGRSNAAEARLADVVEVLERLYPLRFAEEWDHPGLIVGELDNAVNTIAFAVDPTMAVVSDAIEAGADLLVCHHPLFFRSVHEVSGRGVHGHIVAELYRAHCALWVGHTNADVAYRGVGQAAGDALGLLDQTPLVPKGEYEGHAIGLGRVGCLPQPLSLERFAHVVRDVLPATAYGVQLAGDLGAEIRRVAVLPGSGDSNFGDAVASGADVYVTSDLRHHPARMHLNRRAGKPICATVSVPDHLSFARH</sequence>
<dbReference type="AlphaFoldDB" id="A0A080N2T0"/>
<proteinExistence type="inferred from homology"/>
<protein>
    <recommendedName>
        <fullName evidence="3">GTP cyclohydrolase 1 type 2 homolog</fullName>
    </recommendedName>
</protein>
<evidence type="ECO:0000313" key="7">
    <source>
        <dbReference type="Proteomes" id="UP000028730"/>
    </source>
</evidence>
<dbReference type="InterPro" id="IPR036069">
    <property type="entry name" value="DUF34/NIF3_sf"/>
</dbReference>
<evidence type="ECO:0000256" key="1">
    <source>
        <dbReference type="ARBA" id="ARBA00006964"/>
    </source>
</evidence>
<dbReference type="GO" id="GO:0046872">
    <property type="term" value="F:metal ion binding"/>
    <property type="evidence" value="ECO:0007669"/>
    <property type="project" value="UniProtKB-KW"/>
</dbReference>
<evidence type="ECO:0000256" key="2">
    <source>
        <dbReference type="ARBA" id="ARBA00011643"/>
    </source>
</evidence>
<dbReference type="EMBL" id="ATLK01000001">
    <property type="protein sequence ID" value="KFF31191.1"/>
    <property type="molecule type" value="Genomic_DNA"/>
</dbReference>
<dbReference type="GO" id="GO:0005737">
    <property type="term" value="C:cytoplasm"/>
    <property type="evidence" value="ECO:0007669"/>
    <property type="project" value="TreeGrafter"/>
</dbReference>
<accession>A0A080N2T0</accession>
<dbReference type="SUPFAM" id="SSF102705">
    <property type="entry name" value="NIF3 (NGG1p interacting factor 3)-like"/>
    <property type="match status" value="1"/>
</dbReference>
<feature type="binding site" evidence="5">
    <location>
        <position position="121"/>
    </location>
    <ligand>
        <name>a divalent metal cation</name>
        <dbReference type="ChEBI" id="CHEBI:60240"/>
        <label>1</label>
    </ligand>
</feature>
<dbReference type="InterPro" id="IPR002678">
    <property type="entry name" value="DUF34/NIF3"/>
</dbReference>
<keyword evidence="4 5" id="KW-0479">Metal-binding</keyword>
<dbReference type="STRING" id="1341695.BBOMB_0528"/>
<feature type="binding site" evidence="5">
    <location>
        <position position="83"/>
    </location>
    <ligand>
        <name>a divalent metal cation</name>
        <dbReference type="ChEBI" id="CHEBI:60240"/>
        <label>1</label>
    </ligand>
</feature>
<gene>
    <name evidence="6" type="ORF">BBOMB_0528</name>
</gene>
<name>A0A080N2T0_9BIFI</name>
<dbReference type="PANTHER" id="PTHR13799">
    <property type="entry name" value="NGG1 INTERACTING FACTOR 3"/>
    <property type="match status" value="1"/>
</dbReference>
<evidence type="ECO:0000313" key="6">
    <source>
        <dbReference type="EMBL" id="KFF31191.1"/>
    </source>
</evidence>
<evidence type="ECO:0000256" key="4">
    <source>
        <dbReference type="ARBA" id="ARBA00022723"/>
    </source>
</evidence>